<reference evidence="1 2" key="1">
    <citation type="journal article" date="2024" name="G3 (Bethesda)">
        <title>Genome assembly of Hibiscus sabdariffa L. provides insights into metabolisms of medicinal natural products.</title>
        <authorList>
            <person name="Kim T."/>
        </authorList>
    </citation>
    <scope>NUCLEOTIDE SEQUENCE [LARGE SCALE GENOMIC DNA]</scope>
    <source>
        <strain evidence="1">TK-2024</strain>
        <tissue evidence="1">Old leaves</tissue>
    </source>
</reference>
<protein>
    <submittedName>
        <fullName evidence="1">Uncharacterized protein</fullName>
    </submittedName>
</protein>
<sequence length="147" mass="16365">MAAYGGYTYNGSYTTTDQVANGKQKPIMSYNSKGDTNGWCWPDTKSETVVEQLCVYKYTQSSSSVKVVEASRDYGHVEGLSCKKDDIESNCCVYNIGLNGVQGEDMYPDNVENFASLPMEKCIRTKPLPKRMQEPQTNTVNATTRVN</sequence>
<dbReference type="EMBL" id="JBBPBM010000024">
    <property type="protein sequence ID" value="KAK8542349.1"/>
    <property type="molecule type" value="Genomic_DNA"/>
</dbReference>
<gene>
    <name evidence="1" type="ORF">V6N12_014949</name>
</gene>
<evidence type="ECO:0000313" key="2">
    <source>
        <dbReference type="Proteomes" id="UP001472677"/>
    </source>
</evidence>
<dbReference type="Proteomes" id="UP001472677">
    <property type="component" value="Unassembled WGS sequence"/>
</dbReference>
<keyword evidence="2" id="KW-1185">Reference proteome</keyword>
<comment type="caution">
    <text evidence="1">The sequence shown here is derived from an EMBL/GenBank/DDBJ whole genome shotgun (WGS) entry which is preliminary data.</text>
</comment>
<proteinExistence type="predicted"/>
<accession>A0ABR2DM24</accession>
<organism evidence="1 2">
    <name type="scientific">Hibiscus sabdariffa</name>
    <name type="common">roselle</name>
    <dbReference type="NCBI Taxonomy" id="183260"/>
    <lineage>
        <taxon>Eukaryota</taxon>
        <taxon>Viridiplantae</taxon>
        <taxon>Streptophyta</taxon>
        <taxon>Embryophyta</taxon>
        <taxon>Tracheophyta</taxon>
        <taxon>Spermatophyta</taxon>
        <taxon>Magnoliopsida</taxon>
        <taxon>eudicotyledons</taxon>
        <taxon>Gunneridae</taxon>
        <taxon>Pentapetalae</taxon>
        <taxon>rosids</taxon>
        <taxon>malvids</taxon>
        <taxon>Malvales</taxon>
        <taxon>Malvaceae</taxon>
        <taxon>Malvoideae</taxon>
        <taxon>Hibiscus</taxon>
    </lineage>
</organism>
<evidence type="ECO:0000313" key="1">
    <source>
        <dbReference type="EMBL" id="KAK8542349.1"/>
    </source>
</evidence>
<name>A0ABR2DM24_9ROSI</name>